<evidence type="ECO:0000313" key="4">
    <source>
        <dbReference type="Proteomes" id="UP000230842"/>
    </source>
</evidence>
<evidence type="ECO:0000259" key="2">
    <source>
        <dbReference type="Pfam" id="PF13443"/>
    </source>
</evidence>
<evidence type="ECO:0000256" key="1">
    <source>
        <dbReference type="SAM" id="MobiDB-lite"/>
    </source>
</evidence>
<name>A0A0B2BN47_9ACTN</name>
<dbReference type="GO" id="GO:0003677">
    <property type="term" value="F:DNA binding"/>
    <property type="evidence" value="ECO:0007669"/>
    <property type="project" value="UniProtKB-KW"/>
</dbReference>
<feature type="compositionally biased region" description="Low complexity" evidence="1">
    <location>
        <begin position="91"/>
        <end position="102"/>
    </location>
</feature>
<feature type="region of interest" description="Disordered" evidence="1">
    <location>
        <begin position="86"/>
        <end position="119"/>
    </location>
</feature>
<keyword evidence="4" id="KW-1185">Reference proteome</keyword>
<keyword evidence="3" id="KW-0238">DNA-binding</keyword>
<dbReference type="Proteomes" id="UP000230842">
    <property type="component" value="Unassembled WGS sequence"/>
</dbReference>
<dbReference type="Pfam" id="PF13443">
    <property type="entry name" value="HTH_26"/>
    <property type="match status" value="1"/>
</dbReference>
<dbReference type="AlphaFoldDB" id="A0A0B2BN47"/>
<dbReference type="Gene3D" id="1.10.260.40">
    <property type="entry name" value="lambda repressor-like DNA-binding domains"/>
    <property type="match status" value="1"/>
</dbReference>
<feature type="domain" description="HTH cro/C1-type" evidence="2">
    <location>
        <begin position="14"/>
        <end position="78"/>
    </location>
</feature>
<dbReference type="RefSeq" id="WP_039346915.1">
    <property type="nucleotide sequence ID" value="NZ_PGEZ01000001.1"/>
</dbReference>
<comment type="caution">
    <text evidence="3">The sequence shown here is derived from an EMBL/GenBank/DDBJ whole genome shotgun (WGS) entry which is preliminary data.</text>
</comment>
<gene>
    <name evidence="3" type="ORF">CLV56_2177</name>
</gene>
<evidence type="ECO:0000313" key="3">
    <source>
        <dbReference type="EMBL" id="PJJ57937.1"/>
    </source>
</evidence>
<proteinExistence type="predicted"/>
<dbReference type="InterPro" id="IPR010982">
    <property type="entry name" value="Lambda_DNA-bd_dom_sf"/>
</dbReference>
<dbReference type="InterPro" id="IPR001387">
    <property type="entry name" value="Cro/C1-type_HTH"/>
</dbReference>
<dbReference type="EMBL" id="PGEZ01000001">
    <property type="protein sequence ID" value="PJJ57937.1"/>
    <property type="molecule type" value="Genomic_DNA"/>
</dbReference>
<organism evidence="3 4">
    <name type="scientific">Mumia flava</name>
    <dbReference type="NCBI Taxonomy" id="1348852"/>
    <lineage>
        <taxon>Bacteria</taxon>
        <taxon>Bacillati</taxon>
        <taxon>Actinomycetota</taxon>
        <taxon>Actinomycetes</taxon>
        <taxon>Propionibacteriales</taxon>
        <taxon>Nocardioidaceae</taxon>
        <taxon>Mumia</taxon>
    </lineage>
</organism>
<sequence length="119" mass="12822">MTTPITKSVAYRWHLRKVMSEAGLHNTTELVPLLADRGVVMTSTQVYRIVTGEPERLNMRLLAALCDIFGCTPNDLIEPYVIATSKRGRKAAGAAPATGTGPVSKNRPRRATITGASDA</sequence>
<protein>
    <submittedName>
        <fullName evidence="3">DNA-binding Xre family transcriptional regulator</fullName>
    </submittedName>
</protein>
<reference evidence="3 4" key="1">
    <citation type="submission" date="2017-11" db="EMBL/GenBank/DDBJ databases">
        <title>Genomic Encyclopedia of Archaeal and Bacterial Type Strains, Phase II (KMG-II): From Individual Species to Whole Genera.</title>
        <authorList>
            <person name="Goeker M."/>
        </authorList>
    </citation>
    <scope>NUCLEOTIDE SEQUENCE [LARGE SCALE GENOMIC DNA]</scope>
    <source>
        <strain evidence="3 4">DSM 27763</strain>
    </source>
</reference>
<accession>A0A0B2BN47</accession>